<evidence type="ECO:0000259" key="3">
    <source>
        <dbReference type="SMART" id="SM00662"/>
    </source>
</evidence>
<comment type="caution">
    <text evidence="4">The sequence shown here is derived from an EMBL/GenBank/DDBJ whole genome shotgun (WGS) entry which is preliminary data.</text>
</comment>
<dbReference type="EMBL" id="JBGFUD010013881">
    <property type="protein sequence ID" value="MFH4983809.1"/>
    <property type="molecule type" value="Genomic_DNA"/>
</dbReference>
<dbReference type="Proteomes" id="UP001608902">
    <property type="component" value="Unassembled WGS sequence"/>
</dbReference>
<sequence>MSCCSCHCVKGIGRDHAKFSPVATASYRLLPVITLKRQFCGKQAEIVKDSFSKGVIGIGKDGVAFVKDARSDACSRNILRHEELAKDIELSRRKDHFIFSVESTGALKSSELVTEACKVMEEKCHRLKEALLSKLGDLRCQTRG</sequence>
<dbReference type="PANTHER" id="PTHR11800">
    <property type="entry name" value="DNA-DIRECTED RNA POLYMERASE"/>
    <property type="match status" value="1"/>
</dbReference>
<accession>A0ABD6F1Q4</accession>
<evidence type="ECO:0000256" key="2">
    <source>
        <dbReference type="ARBA" id="ARBA00023163"/>
    </source>
</evidence>
<dbReference type="SUPFAM" id="SSF55257">
    <property type="entry name" value="RBP11-like subunits of RNA polymerase"/>
    <property type="match status" value="1"/>
</dbReference>
<reference evidence="4 5" key="1">
    <citation type="submission" date="2024-08" db="EMBL/GenBank/DDBJ databases">
        <title>Gnathostoma spinigerum genome.</title>
        <authorList>
            <person name="Gonzalez-Bertolin B."/>
            <person name="Monzon S."/>
            <person name="Zaballos A."/>
            <person name="Jimenez P."/>
            <person name="Dekumyoy P."/>
            <person name="Varona S."/>
            <person name="Cuesta I."/>
            <person name="Sumanam S."/>
            <person name="Adisakwattana P."/>
            <person name="Gasser R.B."/>
            <person name="Hernandez-Gonzalez A."/>
            <person name="Young N.D."/>
            <person name="Perteguer M.J."/>
        </authorList>
    </citation>
    <scope>NUCLEOTIDE SEQUENCE [LARGE SCALE GENOMIC DNA]</scope>
    <source>
        <strain evidence="4">AL3</strain>
        <tissue evidence="4">Liver</tissue>
    </source>
</reference>
<feature type="domain" description="DNA-directed RNA polymerase RpoA/D/Rpb3-type" evidence="3">
    <location>
        <begin position="1"/>
        <end position="130"/>
    </location>
</feature>
<evidence type="ECO:0000256" key="1">
    <source>
        <dbReference type="ARBA" id="ARBA00022478"/>
    </source>
</evidence>
<proteinExistence type="predicted"/>
<gene>
    <name evidence="4" type="ORF">AB6A40_010518</name>
</gene>
<keyword evidence="2" id="KW-0804">Transcription</keyword>
<protein>
    <recommendedName>
        <fullName evidence="3">DNA-directed RNA polymerase RpoA/D/Rpb3-type domain-containing protein</fullName>
    </recommendedName>
</protein>
<dbReference type="Gene3D" id="3.30.1360.10">
    <property type="entry name" value="RNA polymerase, RBP11-like subunit"/>
    <property type="match status" value="1"/>
</dbReference>
<keyword evidence="1" id="KW-0240">DNA-directed RNA polymerase</keyword>
<dbReference type="AlphaFoldDB" id="A0ABD6F1Q4"/>
<dbReference type="InterPro" id="IPR050518">
    <property type="entry name" value="Rpo3/RPB3_RNA_Pol_subunit"/>
</dbReference>
<evidence type="ECO:0000313" key="5">
    <source>
        <dbReference type="Proteomes" id="UP001608902"/>
    </source>
</evidence>
<name>A0ABD6F1Q4_9BILA</name>
<dbReference type="InterPro" id="IPR036603">
    <property type="entry name" value="RBP11-like"/>
</dbReference>
<dbReference type="PANTHER" id="PTHR11800:SF13">
    <property type="entry name" value="DNA-DIRECTED RNA POLYMERASES I AND III SUBUNIT RPAC1"/>
    <property type="match status" value="1"/>
</dbReference>
<dbReference type="InterPro" id="IPR011263">
    <property type="entry name" value="DNA-dir_RNA_pol_RpoA/D/Rpb3"/>
</dbReference>
<dbReference type="Pfam" id="PF01193">
    <property type="entry name" value="RNA_pol_L"/>
    <property type="match status" value="1"/>
</dbReference>
<dbReference type="SMART" id="SM00662">
    <property type="entry name" value="RPOLD"/>
    <property type="match status" value="1"/>
</dbReference>
<dbReference type="GO" id="GO:0000428">
    <property type="term" value="C:DNA-directed RNA polymerase complex"/>
    <property type="evidence" value="ECO:0007669"/>
    <property type="project" value="UniProtKB-KW"/>
</dbReference>
<keyword evidence="5" id="KW-1185">Reference proteome</keyword>
<evidence type="ECO:0000313" key="4">
    <source>
        <dbReference type="EMBL" id="MFH4983809.1"/>
    </source>
</evidence>
<organism evidence="4 5">
    <name type="scientific">Gnathostoma spinigerum</name>
    <dbReference type="NCBI Taxonomy" id="75299"/>
    <lineage>
        <taxon>Eukaryota</taxon>
        <taxon>Metazoa</taxon>
        <taxon>Ecdysozoa</taxon>
        <taxon>Nematoda</taxon>
        <taxon>Chromadorea</taxon>
        <taxon>Rhabditida</taxon>
        <taxon>Spirurina</taxon>
        <taxon>Gnathostomatomorpha</taxon>
        <taxon>Gnathostomatoidea</taxon>
        <taxon>Gnathostomatidae</taxon>
        <taxon>Gnathostoma</taxon>
    </lineage>
</organism>